<organism evidence="2 3">
    <name type="scientific">Octadecabacter dasysiphoniae</name>
    <dbReference type="NCBI Taxonomy" id="2909341"/>
    <lineage>
        <taxon>Bacteria</taxon>
        <taxon>Pseudomonadati</taxon>
        <taxon>Pseudomonadota</taxon>
        <taxon>Alphaproteobacteria</taxon>
        <taxon>Rhodobacterales</taxon>
        <taxon>Roseobacteraceae</taxon>
        <taxon>Octadecabacter</taxon>
    </lineage>
</organism>
<keyword evidence="3" id="KW-1185">Reference proteome</keyword>
<reference evidence="2 3" key="1">
    <citation type="submission" date="2022-01" db="EMBL/GenBank/DDBJ databases">
        <title>Octadecabacter sp. nov., isolated from a marine alga.</title>
        <authorList>
            <person name="Jin M.S."/>
            <person name="Kim H.M."/>
            <person name="Han D.M."/>
            <person name="Jung J.J."/>
            <person name="Jeon C.O."/>
        </authorList>
    </citation>
    <scope>NUCLEOTIDE SEQUENCE [LARGE SCALE GENOMIC DNA]</scope>
    <source>
        <strain evidence="2 3">G9-8</strain>
    </source>
</reference>
<protein>
    <submittedName>
        <fullName evidence="2">Uncharacterized protein</fullName>
    </submittedName>
</protein>
<feature type="transmembrane region" description="Helical" evidence="1">
    <location>
        <begin position="7"/>
        <end position="27"/>
    </location>
</feature>
<dbReference type="Proteomes" id="UP001200557">
    <property type="component" value="Unassembled WGS sequence"/>
</dbReference>
<dbReference type="EMBL" id="JAKGAQ010000003">
    <property type="protein sequence ID" value="MCF2872119.1"/>
    <property type="molecule type" value="Genomic_DNA"/>
</dbReference>
<feature type="transmembrane region" description="Helical" evidence="1">
    <location>
        <begin position="39"/>
        <end position="60"/>
    </location>
</feature>
<keyword evidence="1" id="KW-0812">Transmembrane</keyword>
<gene>
    <name evidence="2" type="ORF">L0664_13670</name>
</gene>
<evidence type="ECO:0000313" key="2">
    <source>
        <dbReference type="EMBL" id="MCF2872119.1"/>
    </source>
</evidence>
<comment type="caution">
    <text evidence="2">The sequence shown here is derived from an EMBL/GenBank/DDBJ whole genome shotgun (WGS) entry which is preliminary data.</text>
</comment>
<evidence type="ECO:0000313" key="3">
    <source>
        <dbReference type="Proteomes" id="UP001200557"/>
    </source>
</evidence>
<evidence type="ECO:0000256" key="1">
    <source>
        <dbReference type="SAM" id="Phobius"/>
    </source>
</evidence>
<proteinExistence type="predicted"/>
<keyword evidence="1" id="KW-0472">Membrane</keyword>
<sequence>MKAVLDSIASVLAALATVAVCGLPTWFTYQAIQANVAPAWAWVSVAALAGIGIILTIAFLRKAALGIAPTRERRRR</sequence>
<accession>A0ABS9CY67</accession>
<keyword evidence="1" id="KW-1133">Transmembrane helix</keyword>
<name>A0ABS9CY67_9RHOB</name>
<dbReference type="RefSeq" id="WP_235226443.1">
    <property type="nucleotide sequence ID" value="NZ_JAKGAQ010000003.1"/>
</dbReference>